<accession>A0A850QA22</accession>
<evidence type="ECO:0000256" key="1">
    <source>
        <dbReference type="ARBA" id="ARBA00023015"/>
    </source>
</evidence>
<dbReference type="AlphaFoldDB" id="A0A850QA22"/>
<dbReference type="EMBL" id="JABCJE010000004">
    <property type="protein sequence ID" value="NVO23798.1"/>
    <property type="molecule type" value="Genomic_DNA"/>
</dbReference>
<reference evidence="5 6" key="1">
    <citation type="submission" date="2020-04" db="EMBL/GenBank/DDBJ databases">
        <title>Donghicola sp., a member of the Rhodobacteraceae family isolated from mangrove forest in Thailand.</title>
        <authorList>
            <person name="Charoenyingcharoen P."/>
            <person name="Yukphan P."/>
        </authorList>
    </citation>
    <scope>NUCLEOTIDE SEQUENCE [LARGE SCALE GENOMIC DNA]</scope>
    <source>
        <strain evidence="5 6">B5-SW-15</strain>
    </source>
</reference>
<organism evidence="5 6">
    <name type="scientific">Donghicola mangrovi</name>
    <dbReference type="NCBI Taxonomy" id="2729614"/>
    <lineage>
        <taxon>Bacteria</taxon>
        <taxon>Pseudomonadati</taxon>
        <taxon>Pseudomonadota</taxon>
        <taxon>Alphaproteobacteria</taxon>
        <taxon>Rhodobacterales</taxon>
        <taxon>Roseobacteraceae</taxon>
        <taxon>Donghicola</taxon>
    </lineage>
</organism>
<sequence>MLHSQGQPPLRAVSIAATLEAEIITGTIPGGTKLDEQSLSQRFDVSRTPVREALHLLAARSLVERVPYRGVVVLEITRERIEQMFETMAEVEALCARFAAERMTLGERAALQSMHRTMQALAVSGDTGAYETANTEFHQMIYRGTHNTDMFELAEGMRIKLSAFRRNQLKSVSRMEQSNGEHDGIVTAIVDRKSAEAETALRRHLLSAAQEVLSRIG</sequence>
<dbReference type="PANTHER" id="PTHR43537:SF49">
    <property type="entry name" value="TRANSCRIPTIONAL REGULATORY PROTEIN"/>
    <property type="match status" value="1"/>
</dbReference>
<dbReference type="PROSITE" id="PS50949">
    <property type="entry name" value="HTH_GNTR"/>
    <property type="match status" value="1"/>
</dbReference>
<dbReference type="Pfam" id="PF07729">
    <property type="entry name" value="FCD"/>
    <property type="match status" value="1"/>
</dbReference>
<dbReference type="InterPro" id="IPR036388">
    <property type="entry name" value="WH-like_DNA-bd_sf"/>
</dbReference>
<evidence type="ECO:0000313" key="6">
    <source>
        <dbReference type="Proteomes" id="UP000592216"/>
    </source>
</evidence>
<keyword evidence="3" id="KW-0804">Transcription</keyword>
<dbReference type="Pfam" id="PF00392">
    <property type="entry name" value="GntR"/>
    <property type="match status" value="1"/>
</dbReference>
<dbReference type="InterPro" id="IPR008920">
    <property type="entry name" value="TF_FadR/GntR_C"/>
</dbReference>
<dbReference type="SMART" id="SM00345">
    <property type="entry name" value="HTH_GNTR"/>
    <property type="match status" value="1"/>
</dbReference>
<name>A0A850QA22_9RHOB</name>
<keyword evidence="2" id="KW-0238">DNA-binding</keyword>
<dbReference type="InterPro" id="IPR036390">
    <property type="entry name" value="WH_DNA-bd_sf"/>
</dbReference>
<dbReference type="GO" id="GO:0003677">
    <property type="term" value="F:DNA binding"/>
    <property type="evidence" value="ECO:0007669"/>
    <property type="project" value="UniProtKB-KW"/>
</dbReference>
<dbReference type="CDD" id="cd07377">
    <property type="entry name" value="WHTH_GntR"/>
    <property type="match status" value="1"/>
</dbReference>
<dbReference type="SUPFAM" id="SSF46785">
    <property type="entry name" value="Winged helix' DNA-binding domain"/>
    <property type="match status" value="1"/>
</dbReference>
<keyword evidence="1" id="KW-0805">Transcription regulation</keyword>
<evidence type="ECO:0000259" key="4">
    <source>
        <dbReference type="PROSITE" id="PS50949"/>
    </source>
</evidence>
<dbReference type="Proteomes" id="UP000592216">
    <property type="component" value="Unassembled WGS sequence"/>
</dbReference>
<feature type="domain" description="HTH gntR-type" evidence="4">
    <location>
        <begin position="9"/>
        <end position="76"/>
    </location>
</feature>
<gene>
    <name evidence="5" type="ORF">HJ536_10580</name>
</gene>
<dbReference type="GO" id="GO:0003700">
    <property type="term" value="F:DNA-binding transcription factor activity"/>
    <property type="evidence" value="ECO:0007669"/>
    <property type="project" value="InterPro"/>
</dbReference>
<protein>
    <submittedName>
        <fullName evidence="5">GntR family transcriptional regulator</fullName>
    </submittedName>
</protein>
<proteinExistence type="predicted"/>
<dbReference type="Gene3D" id="1.10.10.10">
    <property type="entry name" value="Winged helix-like DNA-binding domain superfamily/Winged helix DNA-binding domain"/>
    <property type="match status" value="1"/>
</dbReference>
<evidence type="ECO:0000313" key="5">
    <source>
        <dbReference type="EMBL" id="NVO23798.1"/>
    </source>
</evidence>
<comment type="caution">
    <text evidence="5">The sequence shown here is derived from an EMBL/GenBank/DDBJ whole genome shotgun (WGS) entry which is preliminary data.</text>
</comment>
<dbReference type="Gene3D" id="1.20.120.530">
    <property type="entry name" value="GntR ligand-binding domain-like"/>
    <property type="match status" value="1"/>
</dbReference>
<dbReference type="PANTHER" id="PTHR43537">
    <property type="entry name" value="TRANSCRIPTIONAL REGULATOR, GNTR FAMILY"/>
    <property type="match status" value="1"/>
</dbReference>
<dbReference type="SMART" id="SM00895">
    <property type="entry name" value="FCD"/>
    <property type="match status" value="1"/>
</dbReference>
<dbReference type="RefSeq" id="WP_177157684.1">
    <property type="nucleotide sequence ID" value="NZ_JABCJE010000004.1"/>
</dbReference>
<dbReference type="InterPro" id="IPR011711">
    <property type="entry name" value="GntR_C"/>
</dbReference>
<evidence type="ECO:0000256" key="3">
    <source>
        <dbReference type="ARBA" id="ARBA00023163"/>
    </source>
</evidence>
<dbReference type="SUPFAM" id="SSF48008">
    <property type="entry name" value="GntR ligand-binding domain-like"/>
    <property type="match status" value="1"/>
</dbReference>
<dbReference type="InterPro" id="IPR000524">
    <property type="entry name" value="Tscrpt_reg_HTH_GntR"/>
</dbReference>
<evidence type="ECO:0000256" key="2">
    <source>
        <dbReference type="ARBA" id="ARBA00023125"/>
    </source>
</evidence>